<dbReference type="NCBIfam" id="NF038066">
    <property type="entry name" value="MptB"/>
    <property type="match status" value="1"/>
</dbReference>
<feature type="transmembrane region" description="Helical" evidence="8">
    <location>
        <begin position="220"/>
        <end position="236"/>
    </location>
</feature>
<evidence type="ECO:0000256" key="2">
    <source>
        <dbReference type="ARBA" id="ARBA00022676"/>
    </source>
</evidence>
<organism evidence="9 10">
    <name type="scientific">Paractinoplanes aksuensis</name>
    <dbReference type="NCBI Taxonomy" id="2939490"/>
    <lineage>
        <taxon>Bacteria</taxon>
        <taxon>Bacillati</taxon>
        <taxon>Actinomycetota</taxon>
        <taxon>Actinomycetes</taxon>
        <taxon>Micromonosporales</taxon>
        <taxon>Micromonosporaceae</taxon>
        <taxon>Paractinoplanes</taxon>
    </lineage>
</organism>
<keyword evidence="6 8" id="KW-0472">Membrane</keyword>
<evidence type="ECO:0000256" key="4">
    <source>
        <dbReference type="ARBA" id="ARBA00022692"/>
    </source>
</evidence>
<dbReference type="RefSeq" id="WP_253242163.1">
    <property type="nucleotide sequence ID" value="NZ_JAMYJR010000041.1"/>
</dbReference>
<feature type="transmembrane region" description="Helical" evidence="8">
    <location>
        <begin position="248"/>
        <end position="271"/>
    </location>
</feature>
<feature type="transmembrane region" description="Helical" evidence="8">
    <location>
        <begin position="350"/>
        <end position="371"/>
    </location>
</feature>
<comment type="similarity">
    <text evidence="7">Belongs to the MptA/B family.</text>
</comment>
<evidence type="ECO:0000256" key="1">
    <source>
        <dbReference type="ARBA" id="ARBA00004141"/>
    </source>
</evidence>
<dbReference type="Pfam" id="PF26314">
    <property type="entry name" value="MptA_B_family"/>
    <property type="match status" value="1"/>
</dbReference>
<evidence type="ECO:0000256" key="8">
    <source>
        <dbReference type="SAM" id="Phobius"/>
    </source>
</evidence>
<reference evidence="9 10" key="1">
    <citation type="submission" date="2022-06" db="EMBL/GenBank/DDBJ databases">
        <title>New Species of the Genus Actinoplanes, ActinopZanes ferrugineus.</title>
        <authorList>
            <person name="Ding P."/>
        </authorList>
    </citation>
    <scope>NUCLEOTIDE SEQUENCE [LARGE SCALE GENOMIC DNA]</scope>
    <source>
        <strain evidence="9 10">TRM88003</strain>
    </source>
</reference>
<evidence type="ECO:0000256" key="5">
    <source>
        <dbReference type="ARBA" id="ARBA00022989"/>
    </source>
</evidence>
<evidence type="ECO:0000256" key="3">
    <source>
        <dbReference type="ARBA" id="ARBA00022679"/>
    </source>
</evidence>
<keyword evidence="10" id="KW-1185">Reference proteome</keyword>
<keyword evidence="2 9" id="KW-0328">Glycosyltransferase</keyword>
<feature type="transmembrane region" description="Helical" evidence="8">
    <location>
        <begin position="148"/>
        <end position="165"/>
    </location>
</feature>
<name>A0ABT1E125_9ACTN</name>
<feature type="transmembrane region" description="Helical" evidence="8">
    <location>
        <begin position="171"/>
        <end position="191"/>
    </location>
</feature>
<evidence type="ECO:0000313" key="10">
    <source>
        <dbReference type="Proteomes" id="UP001523369"/>
    </source>
</evidence>
<comment type="subcellular location">
    <subcellularLocation>
        <location evidence="1">Membrane</location>
        <topology evidence="1">Multi-pass membrane protein</topology>
    </subcellularLocation>
</comment>
<dbReference type="InterPro" id="IPR049829">
    <property type="entry name" value="MptA/B-like"/>
</dbReference>
<feature type="transmembrane region" description="Helical" evidence="8">
    <location>
        <begin position="401"/>
        <end position="430"/>
    </location>
</feature>
<feature type="transmembrane region" description="Helical" evidence="8">
    <location>
        <begin position="326"/>
        <end position="344"/>
    </location>
</feature>
<feature type="transmembrane region" description="Helical" evidence="8">
    <location>
        <begin position="442"/>
        <end position="460"/>
    </location>
</feature>
<gene>
    <name evidence="9" type="primary">mptB</name>
    <name evidence="9" type="ORF">M1L60_35900</name>
</gene>
<feature type="transmembrane region" description="Helical" evidence="8">
    <location>
        <begin position="80"/>
        <end position="98"/>
    </location>
</feature>
<accession>A0ABT1E125</accession>
<dbReference type="EMBL" id="JAMYJR010000041">
    <property type="protein sequence ID" value="MCO8275976.1"/>
    <property type="molecule type" value="Genomic_DNA"/>
</dbReference>
<evidence type="ECO:0000256" key="6">
    <source>
        <dbReference type="ARBA" id="ARBA00023136"/>
    </source>
</evidence>
<feature type="transmembrane region" description="Helical" evidence="8">
    <location>
        <begin position="378"/>
        <end position="395"/>
    </location>
</feature>
<dbReference type="GO" id="GO:0016757">
    <property type="term" value="F:glycosyltransferase activity"/>
    <property type="evidence" value="ECO:0007669"/>
    <property type="project" value="UniProtKB-KW"/>
</dbReference>
<dbReference type="Proteomes" id="UP001523369">
    <property type="component" value="Unassembled WGS sequence"/>
</dbReference>
<keyword evidence="5 8" id="KW-1133">Transmembrane helix</keyword>
<feature type="transmembrane region" description="Helical" evidence="8">
    <location>
        <begin position="12"/>
        <end position="30"/>
    </location>
</feature>
<keyword evidence="3" id="KW-0808">Transferase</keyword>
<evidence type="ECO:0000256" key="7">
    <source>
        <dbReference type="ARBA" id="ARBA00043987"/>
    </source>
</evidence>
<proteinExistence type="inferred from homology"/>
<feature type="transmembrane region" description="Helical" evidence="8">
    <location>
        <begin position="291"/>
        <end position="314"/>
    </location>
</feature>
<protein>
    <submittedName>
        <fullName evidence="9">Polyprenol phosphomannose-dependent alpha 1,6 mannosyltransferase MptB</fullName>
    </submittedName>
</protein>
<comment type="caution">
    <text evidence="9">The sequence shown here is derived from an EMBL/GenBank/DDBJ whole genome shotgun (WGS) entry which is preliminary data.</text>
</comment>
<keyword evidence="4 8" id="KW-0812">Transmembrane</keyword>
<evidence type="ECO:0000313" key="9">
    <source>
        <dbReference type="EMBL" id="MCO8275976.1"/>
    </source>
</evidence>
<feature type="transmembrane region" description="Helical" evidence="8">
    <location>
        <begin position="50"/>
        <end position="68"/>
    </location>
</feature>
<sequence length="472" mass="49166">MAVLSTPAGVRYLGLFGALCCAVDAILFGAPSWIRQGVSVVSILRGPNGFLIMVLWIAGLTALCVAWWHGRHLTESRTWIWTTAALWSLPLLFVPPLASRDMYAYACQGALFDAGFNPSEVGVATQPCPWLESVSVVWRETPTPYGPLWILLAGAAAAFGSQVVALAVFRLYAVLGVVALAAATPVLARRLGVSESRALWLVVGCPIIPVHVIGGGHNDALALALLIGGLALIAGRDRPLVALLGGGALIGAGIAVKITLGVVLPFAAVLAAGGLALTRPGLMLVLRRGGAVVGGAAAAMAGLSIASGLGFGWLYALSGAGESRSWTSPVTAVGIAINAVGQWFGASIDAVPLARTLGLGLLLVALVVIFLRFRQGDQLVGAALALLAVIFLAPITQPWYVLWPLAVLALTVASTRWLEIVVIVSMFFILPNGDGAWKPLQVPLAFVMAGLVGWVAWRAVRWTREPVPEAVS</sequence>